<feature type="domain" description="F-box" evidence="1">
    <location>
        <begin position="1"/>
        <end position="43"/>
    </location>
</feature>
<dbReference type="Proteomes" id="UP001473302">
    <property type="component" value="Unassembled WGS sequence"/>
</dbReference>
<keyword evidence="3" id="KW-1185">Reference proteome</keyword>
<dbReference type="SUPFAM" id="SSF81383">
    <property type="entry name" value="F-box domain"/>
    <property type="match status" value="1"/>
</dbReference>
<evidence type="ECO:0000259" key="1">
    <source>
        <dbReference type="PROSITE" id="PS50181"/>
    </source>
</evidence>
<protein>
    <recommendedName>
        <fullName evidence="1">F-box domain-containing protein</fullName>
    </recommendedName>
</protein>
<dbReference type="PROSITE" id="PS50181">
    <property type="entry name" value="FBOX"/>
    <property type="match status" value="1"/>
</dbReference>
<dbReference type="Gene3D" id="1.20.1280.50">
    <property type="match status" value="1"/>
</dbReference>
<dbReference type="Pfam" id="PF12937">
    <property type="entry name" value="F-box-like"/>
    <property type="match status" value="1"/>
</dbReference>
<dbReference type="InterPro" id="IPR001810">
    <property type="entry name" value="F-box_dom"/>
</dbReference>
<evidence type="ECO:0000313" key="2">
    <source>
        <dbReference type="EMBL" id="GAA5815416.1"/>
    </source>
</evidence>
<reference evidence="2 3" key="1">
    <citation type="submission" date="2024-04" db="EMBL/GenBank/DDBJ databases">
        <title>genome sequences of Mucor flavus KT1a and Helicostylum pulchrum KT1b strains isolated from the surface of a dry-aged beef.</title>
        <authorList>
            <person name="Toyotome T."/>
            <person name="Hosono M."/>
            <person name="Torimaru M."/>
            <person name="Fukuda K."/>
            <person name="Mikami N."/>
        </authorList>
    </citation>
    <scope>NUCLEOTIDE SEQUENCE [LARGE SCALE GENOMIC DNA]</scope>
    <source>
        <strain evidence="2 3">KT1a</strain>
    </source>
</reference>
<dbReference type="InterPro" id="IPR032675">
    <property type="entry name" value="LRR_dom_sf"/>
</dbReference>
<sequence>MNILPSEVRKEIFLYLNKEDLQTCHFVCKLWYSIVIPISWQEVTLQDDNIPLVKSHLSESNHGQYFEHGRLIKKLTIRNPDRSVYILFAADAQKDYERQYKFSKLELLKLLSQLSNLKEIDLSDTSYFEEYLEFLLDANLEDINKIDAGHFDYDLQESYTYEVYFLVCYKFRKSISWMPLSYRQETYNFNSQQINVFDSLTQFKELTELEFHNKYDIHLTPIHVQDHCPKLKYLKFASDYPISESVMLPLLDRSSKINLNFISSLRNLTLELPSLSDIYTRYLVDYIPNQLTDLSIEISGQSLFNWVDTVEIELALGLMEKIGVIEETRIAFRLNNTHGETNTTKYFKLLNAFRGTRHTYCKASVTVSVEIDEDTDYIFEYDSNGKLFIAYGLYYDTLGSFEVDTDLHDTTNSVIGLEKFDSLEFTLLGEHSDMIYNALEYSLSFCPRLRSLDIKYGARYPEMCYSLSYKHKEYSTFSYQPNHNTHCLRMKNIIHVERYFNLVTAHLYDIDTVWLQAKFMDRFYDGLVIDLTCFKKLKKFIYSSINLRQEDDFVLIKYTNGEEQCRYLHEEKDKDAQVEFVKNPSSQCFTIICDASLSFDFNRYEIAYWSISSIY</sequence>
<dbReference type="Gene3D" id="3.80.10.10">
    <property type="entry name" value="Ribonuclease Inhibitor"/>
    <property type="match status" value="1"/>
</dbReference>
<proteinExistence type="predicted"/>
<dbReference type="EMBL" id="BAABUK010000026">
    <property type="protein sequence ID" value="GAA5815416.1"/>
    <property type="molecule type" value="Genomic_DNA"/>
</dbReference>
<gene>
    <name evidence="2" type="ORF">MFLAVUS_008924</name>
</gene>
<organism evidence="2 3">
    <name type="scientific">Mucor flavus</name>
    <dbReference type="NCBI Taxonomy" id="439312"/>
    <lineage>
        <taxon>Eukaryota</taxon>
        <taxon>Fungi</taxon>
        <taxon>Fungi incertae sedis</taxon>
        <taxon>Mucoromycota</taxon>
        <taxon>Mucoromycotina</taxon>
        <taxon>Mucoromycetes</taxon>
        <taxon>Mucorales</taxon>
        <taxon>Mucorineae</taxon>
        <taxon>Mucoraceae</taxon>
        <taxon>Mucor</taxon>
    </lineage>
</organism>
<evidence type="ECO:0000313" key="3">
    <source>
        <dbReference type="Proteomes" id="UP001473302"/>
    </source>
</evidence>
<name>A0ABP9Z8L1_9FUNG</name>
<dbReference type="InterPro" id="IPR036047">
    <property type="entry name" value="F-box-like_dom_sf"/>
</dbReference>
<comment type="caution">
    <text evidence="2">The sequence shown here is derived from an EMBL/GenBank/DDBJ whole genome shotgun (WGS) entry which is preliminary data.</text>
</comment>
<accession>A0ABP9Z8L1</accession>